<dbReference type="OrthoDB" id="9402762at2759"/>
<dbReference type="GO" id="GO:0003978">
    <property type="term" value="F:UDP-glucose 4-epimerase activity"/>
    <property type="evidence" value="ECO:0007669"/>
    <property type="project" value="UniProtKB-UniRule"/>
</dbReference>
<evidence type="ECO:0000256" key="3">
    <source>
        <dbReference type="ARBA" id="ARBA00001911"/>
    </source>
</evidence>
<keyword evidence="8 9" id="KW-0413">Isomerase</keyword>
<keyword evidence="13" id="KW-1185">Reference proteome</keyword>
<dbReference type="PRINTS" id="PR01713">
    <property type="entry name" value="NUCEPIMERASE"/>
</dbReference>
<comment type="caution">
    <text evidence="12">The sequence shown here is derived from an EMBL/GenBank/DDBJ whole genome shotgun (WGS) entry which is preliminary data.</text>
</comment>
<evidence type="ECO:0000256" key="5">
    <source>
        <dbReference type="ARBA" id="ARBA00004947"/>
    </source>
</evidence>
<dbReference type="NCBIfam" id="TIGR01179">
    <property type="entry name" value="galE"/>
    <property type="match status" value="1"/>
</dbReference>
<keyword evidence="7" id="KW-0299">Galactose metabolism</keyword>
<dbReference type="CDD" id="cd05247">
    <property type="entry name" value="UDP_G4E_1_SDR_e"/>
    <property type="match status" value="1"/>
</dbReference>
<evidence type="ECO:0000256" key="9">
    <source>
        <dbReference type="RuleBase" id="RU366046"/>
    </source>
</evidence>
<gene>
    <name evidence="12" type="ORF">BIW11_04548</name>
</gene>
<dbReference type="Gene3D" id="3.40.50.720">
    <property type="entry name" value="NAD(P)-binding Rossmann-like Domain"/>
    <property type="match status" value="1"/>
</dbReference>
<dbReference type="EMBL" id="MNPL01024533">
    <property type="protein sequence ID" value="OQR68494.1"/>
    <property type="molecule type" value="Genomic_DNA"/>
</dbReference>
<name>A0A1V9X4R8_9ACAR</name>
<evidence type="ECO:0000256" key="6">
    <source>
        <dbReference type="ARBA" id="ARBA00023027"/>
    </source>
</evidence>
<comment type="similarity">
    <text evidence="9">Belongs to the NAD(P)-dependent epimerase/dehydratase family.</text>
</comment>
<dbReference type="InterPro" id="IPR005886">
    <property type="entry name" value="UDP_G4E"/>
</dbReference>
<dbReference type="UniPathway" id="UPA00214"/>
<dbReference type="AlphaFoldDB" id="A0A1V9X4R8"/>
<dbReference type="GO" id="GO:0003974">
    <property type="term" value="F:UDP-N-acetylglucosamine 4-epimerase activity"/>
    <property type="evidence" value="ECO:0007669"/>
    <property type="project" value="UniProtKB-EC"/>
</dbReference>
<dbReference type="PANTHER" id="PTHR43725">
    <property type="entry name" value="UDP-GLUCOSE 4-EPIMERASE"/>
    <property type="match status" value="1"/>
</dbReference>
<comment type="function">
    <text evidence="4">Catalyzes two distinct but analogous reactions: the reversible epimerization of UDP-glucose to UDP-galactose and the reversible epimerization of UDP-N-acetylglucosamine to UDP-N-acetylgalactosamine. The reaction with UDP-Gal plays a critical role in the Leloir pathway of galactose catabolism in which galactose is converted to the glycolytic intermediate glucose 6-phosphate. It contributes to the catabolism of dietary galactose and enables the endogenous biosynthesis of both UDP-Gal and UDP-GalNAc when exogenous sources are limited. Both UDP-sugar interconversions are important in the synthesis of glycoproteins and glycolipids.</text>
</comment>
<comment type="subunit">
    <text evidence="9">Homodimer.</text>
</comment>
<dbReference type="PANTHER" id="PTHR43725:SF47">
    <property type="entry name" value="UDP-GLUCOSE 4-EPIMERASE"/>
    <property type="match status" value="1"/>
</dbReference>
<evidence type="ECO:0000256" key="7">
    <source>
        <dbReference type="ARBA" id="ARBA00023144"/>
    </source>
</evidence>
<dbReference type="EC" id="5.1.3.2" evidence="9"/>
<dbReference type="InterPro" id="IPR036291">
    <property type="entry name" value="NAD(P)-bd_dom_sf"/>
</dbReference>
<feature type="region of interest" description="Disordered" evidence="10">
    <location>
        <begin position="352"/>
        <end position="381"/>
    </location>
</feature>
<comment type="catalytic activity">
    <reaction evidence="2 9">
        <text>UDP-alpha-D-glucose = UDP-alpha-D-galactose</text>
        <dbReference type="Rhea" id="RHEA:22168"/>
        <dbReference type="ChEBI" id="CHEBI:58885"/>
        <dbReference type="ChEBI" id="CHEBI:66914"/>
        <dbReference type="EC" id="5.1.3.2"/>
    </reaction>
</comment>
<keyword evidence="6 9" id="KW-0520">NAD</keyword>
<dbReference type="GO" id="GO:0033499">
    <property type="term" value="P:galactose catabolic process via UDP-galactose, Leloir pathway"/>
    <property type="evidence" value="ECO:0007669"/>
    <property type="project" value="TreeGrafter"/>
</dbReference>
<dbReference type="InParanoid" id="A0A1V9X4R8"/>
<evidence type="ECO:0000256" key="8">
    <source>
        <dbReference type="ARBA" id="ARBA00023235"/>
    </source>
</evidence>
<evidence type="ECO:0000256" key="2">
    <source>
        <dbReference type="ARBA" id="ARBA00000083"/>
    </source>
</evidence>
<dbReference type="Proteomes" id="UP000192247">
    <property type="component" value="Unassembled WGS sequence"/>
</dbReference>
<dbReference type="SUPFAM" id="SSF51735">
    <property type="entry name" value="NAD(P)-binding Rossmann-fold domains"/>
    <property type="match status" value="1"/>
</dbReference>
<accession>A0A1V9X4R8</accession>
<evidence type="ECO:0000259" key="11">
    <source>
        <dbReference type="Pfam" id="PF16363"/>
    </source>
</evidence>
<dbReference type="STRING" id="418985.A0A1V9X4R8"/>
<comment type="pathway">
    <text evidence="5 9">Carbohydrate metabolism; galactose metabolism.</text>
</comment>
<proteinExistence type="inferred from homology"/>
<evidence type="ECO:0000256" key="1">
    <source>
        <dbReference type="ARBA" id="ARBA00000014"/>
    </source>
</evidence>
<evidence type="ECO:0000313" key="12">
    <source>
        <dbReference type="EMBL" id="OQR68494.1"/>
    </source>
</evidence>
<keyword evidence="9" id="KW-0119">Carbohydrate metabolism</keyword>
<evidence type="ECO:0000256" key="10">
    <source>
        <dbReference type="SAM" id="MobiDB-lite"/>
    </source>
</evidence>
<dbReference type="Gene3D" id="3.90.25.10">
    <property type="entry name" value="UDP-galactose 4-epimerase, domain 1"/>
    <property type="match status" value="1"/>
</dbReference>
<comment type="cofactor">
    <cofactor evidence="3 9">
        <name>NAD(+)</name>
        <dbReference type="ChEBI" id="CHEBI:57540"/>
    </cofactor>
</comment>
<dbReference type="NCBIfam" id="NF007956">
    <property type="entry name" value="PRK10675.1"/>
    <property type="match status" value="1"/>
</dbReference>
<evidence type="ECO:0000313" key="13">
    <source>
        <dbReference type="Proteomes" id="UP000192247"/>
    </source>
</evidence>
<reference evidence="12 13" key="1">
    <citation type="journal article" date="2017" name="Gigascience">
        <title>Draft genome of the honey bee ectoparasitic mite, Tropilaelaps mercedesae, is shaped by the parasitic life history.</title>
        <authorList>
            <person name="Dong X."/>
            <person name="Armstrong S.D."/>
            <person name="Xia D."/>
            <person name="Makepeace B.L."/>
            <person name="Darby A.C."/>
            <person name="Kadowaki T."/>
        </authorList>
    </citation>
    <scope>NUCLEOTIDE SEQUENCE [LARGE SCALE GENOMIC DNA]</scope>
    <source>
        <strain evidence="12">Wuxi-XJTLU</strain>
    </source>
</reference>
<dbReference type="InterPro" id="IPR016040">
    <property type="entry name" value="NAD(P)-bd_dom"/>
</dbReference>
<dbReference type="GO" id="GO:0005829">
    <property type="term" value="C:cytosol"/>
    <property type="evidence" value="ECO:0007669"/>
    <property type="project" value="TreeGrafter"/>
</dbReference>
<dbReference type="Pfam" id="PF16363">
    <property type="entry name" value="GDP_Man_Dehyd"/>
    <property type="match status" value="1"/>
</dbReference>
<organism evidence="12 13">
    <name type="scientific">Tropilaelaps mercedesae</name>
    <dbReference type="NCBI Taxonomy" id="418985"/>
    <lineage>
        <taxon>Eukaryota</taxon>
        <taxon>Metazoa</taxon>
        <taxon>Ecdysozoa</taxon>
        <taxon>Arthropoda</taxon>
        <taxon>Chelicerata</taxon>
        <taxon>Arachnida</taxon>
        <taxon>Acari</taxon>
        <taxon>Parasitiformes</taxon>
        <taxon>Mesostigmata</taxon>
        <taxon>Gamasina</taxon>
        <taxon>Dermanyssoidea</taxon>
        <taxon>Laelapidae</taxon>
        <taxon>Tropilaelaps</taxon>
    </lineage>
</organism>
<comment type="catalytic activity">
    <reaction evidence="1">
        <text>UDP-N-acetyl-alpha-D-glucosamine = UDP-N-acetyl-alpha-D-galactosamine</text>
        <dbReference type="Rhea" id="RHEA:20517"/>
        <dbReference type="ChEBI" id="CHEBI:57705"/>
        <dbReference type="ChEBI" id="CHEBI:67138"/>
        <dbReference type="EC" id="5.1.3.7"/>
    </reaction>
</comment>
<evidence type="ECO:0000256" key="4">
    <source>
        <dbReference type="ARBA" id="ARBA00002760"/>
    </source>
</evidence>
<sequence length="381" mass="42094">MSPLIFVTGGAGYIGSHCIVELLKAGFDVVAVDNFVNAIPSEGEQNLPESLRRVTKITGKTVEFVTCDLCDEKKLEEIFSTHTFDCVIHFAALKAVGQSCSEPLEYYRNNMGSTVTLLNMMRRYGTHNIVFSSSATVYGVPDYLPVDEKHPTGISCTNPYARTKYFIEEMLKDVYRSEPGWNITLLRYFNPVGAHESGLIGEDPQGEPNNLMPYISQVAVGRRNKLKVFGADFPTPDGTGVRDYIHVVDIAKGHMAALERMLAGELQGLRVYNLGASKGYSVLDVIRVFEEVTKTKVRYEVVERRQGDVAALYADASLAAEELGWKAQRDLAKMCEDTWRWQRLNPQGYIKAAGARSDNENESTQPASKGANGSALSVAPK</sequence>
<feature type="domain" description="NAD(P)-binding" evidence="11">
    <location>
        <begin position="6"/>
        <end position="338"/>
    </location>
</feature>
<protein>
    <recommendedName>
        <fullName evidence="9">UDP-glucose 4-epimerase</fullName>
        <ecNumber evidence="9">5.1.3.2</ecNumber>
    </recommendedName>
</protein>
<dbReference type="FunCoup" id="A0A1V9X4R8">
    <property type="interactions" value="347"/>
</dbReference>